<feature type="region of interest" description="Disordered" evidence="1">
    <location>
        <begin position="71"/>
        <end position="134"/>
    </location>
</feature>
<evidence type="ECO:0000313" key="3">
    <source>
        <dbReference type="Proteomes" id="UP000626109"/>
    </source>
</evidence>
<dbReference type="AlphaFoldDB" id="A0A813KXX9"/>
<protein>
    <submittedName>
        <fullName evidence="2">Uncharacterized protein</fullName>
    </submittedName>
</protein>
<feature type="compositionally biased region" description="Polar residues" evidence="1">
    <location>
        <begin position="99"/>
        <end position="111"/>
    </location>
</feature>
<sequence>MASPAGVNSLAAFSVRAKLAHGAQRLMLPETALRKAECGVAAAGDVGWTAAADPSPTVAWTLAMTPPSAQKPLFTPHNAPSTSWRTSVCPRAPGRRASFQGSPPSPTSSDGIPTPATYWPSPNKKVSRERPTTRRRRGAVCLLWCSPGATTPASRVSVASPAPAPSSCFNSGNATAAPFCIGWTAPSPGEDQDPISVSPEKVCSASTPLAVALERMVLSEFSPDSPRADPSRYSALHGNSMHAAVIRLLGGKDAKARIQKVCPLLAAPVAVPQEPILEGTVVRIMDDPEEAQRLNRSNWAGDSLRVYVSAKLPCLRDCAASPDRSVDTVKVDLSRLTPCSQDEDAGSNFLECLSQGSLGENASMRTLRTLASSEASPPSDMEAEALSLSPPTAPGEVLSNHNDKASQESQESQECAERPPFGSSEDKDLREVSIILQGDADVTVAGCPPENKEEQVSEEFSRNCSPWGLSLSGESPLKPQDPLGLPDGQLAVEAIDFESLLSAMSASEAPATPAPVPNEQSQPSRQPAAEPSPAASEAQWTASSASARHRSCSAASEEEPECEDSQQAQGGRARAAPSGGRALSSSAPSPDAVPSPSFSLLLSSGGSPGRGRREAPGSLGSPCPGGAQAPKLDQSRVRRASQLFASMLRGEASSFGEKKPASHRRRRSEPPPKEVAVPKVQKDEAAAASSEDFPRREAPEALAGSHRRASSLGSSFAPEAALPVPSAPKLVALNGQMPWFPSNQQGLPRKVPQEIDRAHVLLADLDSRHELCGPRDDDMKQCLGELGFVMSVRGGRADVSSTNGSQRSQSWNLCCLKPEPLQAVHCLDLHDHPLIWCTNFPNCHTCDADCDRRRIWEAYRCPKCDFDVCKQCAAQYKPKDPFRIVRTRHHLQPLIPVGLPRGRASRWPCVGETLP</sequence>
<dbReference type="Proteomes" id="UP000626109">
    <property type="component" value="Unassembled WGS sequence"/>
</dbReference>
<feature type="region of interest" description="Disordered" evidence="1">
    <location>
        <begin position="441"/>
        <end position="485"/>
    </location>
</feature>
<proteinExistence type="predicted"/>
<organism evidence="2 3">
    <name type="scientific">Polarella glacialis</name>
    <name type="common">Dinoflagellate</name>
    <dbReference type="NCBI Taxonomy" id="89957"/>
    <lineage>
        <taxon>Eukaryota</taxon>
        <taxon>Sar</taxon>
        <taxon>Alveolata</taxon>
        <taxon>Dinophyceae</taxon>
        <taxon>Suessiales</taxon>
        <taxon>Suessiaceae</taxon>
        <taxon>Polarella</taxon>
    </lineage>
</organism>
<feature type="compositionally biased region" description="Basic and acidic residues" evidence="1">
    <location>
        <begin position="450"/>
        <end position="461"/>
    </location>
</feature>
<feature type="non-terminal residue" evidence="2">
    <location>
        <position position="1"/>
    </location>
</feature>
<dbReference type="EMBL" id="CAJNNW010032783">
    <property type="protein sequence ID" value="CAE8715394.1"/>
    <property type="molecule type" value="Genomic_DNA"/>
</dbReference>
<evidence type="ECO:0000313" key="2">
    <source>
        <dbReference type="EMBL" id="CAE8715394.1"/>
    </source>
</evidence>
<comment type="caution">
    <text evidence="2">The sequence shown here is derived from an EMBL/GenBank/DDBJ whole genome shotgun (WGS) entry which is preliminary data.</text>
</comment>
<accession>A0A813KXX9</accession>
<reference evidence="2" key="1">
    <citation type="submission" date="2021-02" db="EMBL/GenBank/DDBJ databases">
        <authorList>
            <person name="Dougan E. K."/>
            <person name="Rhodes N."/>
            <person name="Thang M."/>
            <person name="Chan C."/>
        </authorList>
    </citation>
    <scope>NUCLEOTIDE SEQUENCE</scope>
</reference>
<name>A0A813KXX9_POLGL</name>
<evidence type="ECO:0000256" key="1">
    <source>
        <dbReference type="SAM" id="MobiDB-lite"/>
    </source>
</evidence>
<gene>
    <name evidence="2" type="ORF">PGLA2088_LOCUS38517</name>
</gene>
<feature type="region of interest" description="Disordered" evidence="1">
    <location>
        <begin position="506"/>
        <end position="710"/>
    </location>
</feature>
<feature type="compositionally biased region" description="Low complexity" evidence="1">
    <location>
        <begin position="565"/>
        <end position="605"/>
    </location>
</feature>
<feature type="region of interest" description="Disordered" evidence="1">
    <location>
        <begin position="369"/>
        <end position="428"/>
    </location>
</feature>
<feature type="compositionally biased region" description="Low complexity" evidence="1">
    <location>
        <begin position="520"/>
        <end position="546"/>
    </location>
</feature>